<keyword evidence="2" id="KW-1185">Reference proteome</keyword>
<sequence>MYKPGGDGPHRNVILPPEIQERCVQLGVTSLSDTQMDEEQEREIVHEVERENQVQRPPPVLPATHRVDPQVRDFIRYGEFPTRSTVFIPAFHTLDNTSTPFPERNTWSRDLLVTRDFSTTVRCKSEDKYDDYLRPVNWIISATIRSQPPRRLAVILSPFEVNTLLQDIRRSKYVHLHIYTPRVTQAMRPCDDLRLHSIPPLPRTWSPPELLIPQLNLFAGQLYLPNYPIYLQLCRFLGVYARDLEHEDEMVDGDGFIAPERRPQAAAMSPFQESPVPSLKGLIAMRRKGMEFLRTHLGRVLQGRLLTDGPEDFGA</sequence>
<dbReference type="EMBL" id="MU266937">
    <property type="protein sequence ID" value="KAH7917790.1"/>
    <property type="molecule type" value="Genomic_DNA"/>
</dbReference>
<organism evidence="1 2">
    <name type="scientific">Leucogyrophana mollusca</name>
    <dbReference type="NCBI Taxonomy" id="85980"/>
    <lineage>
        <taxon>Eukaryota</taxon>
        <taxon>Fungi</taxon>
        <taxon>Dikarya</taxon>
        <taxon>Basidiomycota</taxon>
        <taxon>Agaricomycotina</taxon>
        <taxon>Agaricomycetes</taxon>
        <taxon>Agaricomycetidae</taxon>
        <taxon>Boletales</taxon>
        <taxon>Boletales incertae sedis</taxon>
        <taxon>Leucogyrophana</taxon>
    </lineage>
</organism>
<name>A0ACB8AW92_9AGAM</name>
<gene>
    <name evidence="1" type="ORF">BV22DRAFT_1100858</name>
</gene>
<proteinExistence type="predicted"/>
<evidence type="ECO:0000313" key="1">
    <source>
        <dbReference type="EMBL" id="KAH7917790.1"/>
    </source>
</evidence>
<comment type="caution">
    <text evidence="1">The sequence shown here is derived from an EMBL/GenBank/DDBJ whole genome shotgun (WGS) entry which is preliminary data.</text>
</comment>
<accession>A0ACB8AW92</accession>
<protein>
    <submittedName>
        <fullName evidence="1">Uncharacterized protein</fullName>
    </submittedName>
</protein>
<dbReference type="Proteomes" id="UP000790709">
    <property type="component" value="Unassembled WGS sequence"/>
</dbReference>
<reference evidence="1" key="1">
    <citation type="journal article" date="2021" name="New Phytol.">
        <title>Evolutionary innovations through gain and loss of genes in the ectomycorrhizal Boletales.</title>
        <authorList>
            <person name="Wu G."/>
            <person name="Miyauchi S."/>
            <person name="Morin E."/>
            <person name="Kuo A."/>
            <person name="Drula E."/>
            <person name="Varga T."/>
            <person name="Kohler A."/>
            <person name="Feng B."/>
            <person name="Cao Y."/>
            <person name="Lipzen A."/>
            <person name="Daum C."/>
            <person name="Hundley H."/>
            <person name="Pangilinan J."/>
            <person name="Johnson J."/>
            <person name="Barry K."/>
            <person name="LaButti K."/>
            <person name="Ng V."/>
            <person name="Ahrendt S."/>
            <person name="Min B."/>
            <person name="Choi I.G."/>
            <person name="Park H."/>
            <person name="Plett J.M."/>
            <person name="Magnuson J."/>
            <person name="Spatafora J.W."/>
            <person name="Nagy L.G."/>
            <person name="Henrissat B."/>
            <person name="Grigoriev I.V."/>
            <person name="Yang Z.L."/>
            <person name="Xu J."/>
            <person name="Martin F.M."/>
        </authorList>
    </citation>
    <scope>NUCLEOTIDE SEQUENCE</scope>
    <source>
        <strain evidence="1">KUC20120723A-06</strain>
    </source>
</reference>
<evidence type="ECO:0000313" key="2">
    <source>
        <dbReference type="Proteomes" id="UP000790709"/>
    </source>
</evidence>